<comment type="catalytic activity">
    <reaction evidence="16">
        <text>a beta-D-galactosyl-(1-&gt;4)-N-acetyl-beta-D-glucosaminyl derivative + CMP-N-acetyl-beta-neuraminate = an N-acetyl-alpha-neuraminyl-(2-&gt;3)-beta-D-galactosyl-(1-&gt;4)-N-acetyl-beta-D-glucosaminyl derivative + CMP + H(+)</text>
        <dbReference type="Rhea" id="RHEA:52316"/>
        <dbReference type="ChEBI" id="CHEBI:15378"/>
        <dbReference type="ChEBI" id="CHEBI:57812"/>
        <dbReference type="ChEBI" id="CHEBI:60377"/>
        <dbReference type="ChEBI" id="CHEBI:133507"/>
        <dbReference type="ChEBI" id="CHEBI:136545"/>
        <dbReference type="EC" id="2.4.3.6"/>
    </reaction>
    <physiologicalReaction direction="left-to-right" evidence="16">
        <dbReference type="Rhea" id="RHEA:52317"/>
    </physiologicalReaction>
</comment>
<comment type="catalytic activity">
    <reaction evidence="15">
        <text>a neolactoside nLc4Cer(d18:1(4E)) + CMP-N-acetyl-beta-neuraminate = a neolactoside IV(3)-alpha-NeuAc-nLc4Cer(d18:1(4E)) + CMP + H(+)</text>
        <dbReference type="Rhea" id="RHEA:18913"/>
        <dbReference type="ChEBI" id="CHEBI:15378"/>
        <dbReference type="ChEBI" id="CHEBI:17006"/>
        <dbReference type="ChEBI" id="CHEBI:57812"/>
        <dbReference type="ChEBI" id="CHEBI:58665"/>
        <dbReference type="ChEBI" id="CHEBI:60377"/>
        <dbReference type="EC" id="2.4.3.6"/>
    </reaction>
    <physiologicalReaction direction="left-to-right" evidence="15">
        <dbReference type="Rhea" id="RHEA:18914"/>
    </physiologicalReaction>
</comment>
<dbReference type="PANTHER" id="PTHR13713">
    <property type="entry name" value="SIALYLTRANSFERASE"/>
    <property type="match status" value="1"/>
</dbReference>
<evidence type="ECO:0000256" key="9">
    <source>
        <dbReference type="ARBA" id="ARBA00023136"/>
    </source>
</evidence>
<evidence type="ECO:0000256" key="3">
    <source>
        <dbReference type="ARBA" id="ARBA00022676"/>
    </source>
</evidence>
<keyword evidence="10" id="KW-0325">Glycoprotein</keyword>
<evidence type="ECO:0000256" key="13">
    <source>
        <dbReference type="ARBA" id="ARBA00042335"/>
    </source>
</evidence>
<evidence type="ECO:0000256" key="5">
    <source>
        <dbReference type="ARBA" id="ARBA00022692"/>
    </source>
</evidence>
<dbReference type="CDD" id="cd23984">
    <property type="entry name" value="GT29_ST3GAL6"/>
    <property type="match status" value="1"/>
</dbReference>
<dbReference type="GO" id="GO:0008118">
    <property type="term" value="F:N-acetyllactosaminide alpha-2,3-sialyltransferase activity"/>
    <property type="evidence" value="ECO:0007669"/>
    <property type="project" value="UniProtKB-EC"/>
</dbReference>
<comment type="function">
    <text evidence="18">Transfers the sialyl residue from CMP-N-acetyl-beta-neuraminate to the terminal galactose residue on sugar chains of glycoproteins and glycolipids. It's alpha-2,3-sialyltransferase activity is specific toward type II glycan chains (Galbeta1-4GlcNAc) on glycoproteins and glycolipids such as neolactosides nLc4Cer and nLc6Cer, whose sialyl-products serve as precursors for the Lewis X antigen. Critically involved in the synthesis of functional selectin ligands needed for neutrophil recruitment during inflammation and lymphocyte homing to the lymph nodes.</text>
</comment>
<sequence>MALDYERYREQQLQLLFDPAGRHALARGKKVLMPVAESLERRPSCYFFPDLLLLLENSKLYWKLRNPFFLWEMTISSQSNWDAVEVNGLPVMKRILLFFILAAAVMYGILHGNLWRNNFYWLPPTAVERRNALNTCTLKPAFESLLDVEKIYPFLCASDFIRVAEYHGSDKFELPYGIKRAEQFFRSALSKLQNCGLSNKDDTVACRRCVVVGNGGVLRNKTLGGKIDSYDVIIRMNNGPVIGYEEDVGRRTTFRLSYPESIFSDPIHYDPNTTVVIIVFKPRDLKWLWEILGGQKISAKGFWKKPALNMIYKSNQIRILDPSITRKTAYDWLHFPTRFPKKEKPKHPTTGLIAITLAFHICHEVHLAGFKYDFTDRNSSLHYYGNETMSQMMQNEYHDISAEQKFLKKLIDKNFVVNLT</sequence>
<evidence type="ECO:0000256" key="12">
    <source>
        <dbReference type="ARBA" id="ARBA00041799"/>
    </source>
</evidence>
<keyword evidence="4" id="KW-0808">Transferase</keyword>
<accession>A0A8V0XRF2</accession>
<dbReference type="AlphaFoldDB" id="A0A8V0XRF2"/>
<evidence type="ECO:0000256" key="16">
    <source>
        <dbReference type="ARBA" id="ARBA00049294"/>
    </source>
</evidence>
<dbReference type="Ensembl" id="ENSGALT00010012918.1">
    <property type="protein sequence ID" value="ENSGALP00010007480.1"/>
    <property type="gene ID" value="ENSGALG00010005423.1"/>
</dbReference>
<dbReference type="GeneTree" id="ENSGT00940000161415"/>
<evidence type="ECO:0000256" key="2">
    <source>
        <dbReference type="ARBA" id="ARBA00006003"/>
    </source>
</evidence>
<reference evidence="21" key="2">
    <citation type="submission" date="2025-08" db="UniProtKB">
        <authorList>
            <consortium name="Ensembl"/>
        </authorList>
    </citation>
    <scope>IDENTIFICATION</scope>
    <source>
        <strain evidence="21">broiler</strain>
    </source>
</reference>
<evidence type="ECO:0000256" key="4">
    <source>
        <dbReference type="ARBA" id="ARBA00022679"/>
    </source>
</evidence>
<dbReference type="FunFam" id="3.90.1480.20:FF:000007">
    <property type="entry name" value="Type 2 lactosamine alpha-2,3-sialyltransferase"/>
    <property type="match status" value="1"/>
</dbReference>
<dbReference type="EC" id="2.4.3.6" evidence="19"/>
<evidence type="ECO:0000313" key="22">
    <source>
        <dbReference type="Proteomes" id="UP000000539"/>
    </source>
</evidence>
<name>A0A8V0XRF2_CHICK</name>
<comment type="similarity">
    <text evidence="2">Belongs to the glycosyltransferase 29 family.</text>
</comment>
<reference evidence="21" key="3">
    <citation type="submission" date="2025-09" db="UniProtKB">
        <authorList>
            <consortium name="Ensembl"/>
        </authorList>
    </citation>
    <scope>IDENTIFICATION</scope>
    <source>
        <strain evidence="21">broiler</strain>
    </source>
</reference>
<keyword evidence="3" id="KW-0328">Glycosyltransferase</keyword>
<evidence type="ECO:0000256" key="19">
    <source>
        <dbReference type="ARBA" id="ARBA00049726"/>
    </source>
</evidence>
<keyword evidence="9 20" id="KW-0472">Membrane</keyword>
<keyword evidence="7 20" id="KW-1133">Transmembrane helix</keyword>
<dbReference type="InterPro" id="IPR051142">
    <property type="entry name" value="Glycosyltransferase_29"/>
</dbReference>
<dbReference type="Pfam" id="PF00777">
    <property type="entry name" value="Glyco_transf_29"/>
    <property type="match status" value="1"/>
</dbReference>
<feature type="transmembrane region" description="Helical" evidence="20">
    <location>
        <begin position="95"/>
        <end position="115"/>
    </location>
</feature>
<dbReference type="FunCoup" id="A0A8V0XRF2">
    <property type="interactions" value="169"/>
</dbReference>
<evidence type="ECO:0000256" key="10">
    <source>
        <dbReference type="ARBA" id="ARBA00023180"/>
    </source>
</evidence>
<dbReference type="Proteomes" id="UP000000539">
    <property type="component" value="Chromosome 1"/>
</dbReference>
<evidence type="ECO:0000313" key="21">
    <source>
        <dbReference type="Ensembl" id="ENSGALP00010007480.1"/>
    </source>
</evidence>
<proteinExistence type="inferred from homology"/>
<dbReference type="OrthoDB" id="10264956at2759"/>
<protein>
    <recommendedName>
        <fullName evidence="11">Type 2 lactosamine alpha-2,3-sialyltransferase</fullName>
        <ecNumber evidence="19">2.4.3.6</ecNumber>
    </recommendedName>
    <alternativeName>
        <fullName evidence="13">CMP-NeuAc:beta-galactoside alpha-2,3-sialyltransferase VI</fullName>
    </alternativeName>
    <alternativeName>
        <fullName evidence="12">ST3Gal VI</fullName>
    </alternativeName>
    <alternativeName>
        <fullName evidence="14">Sialyltransferase 10</fullName>
    </alternativeName>
</protein>
<keyword evidence="22" id="KW-1185">Reference proteome</keyword>
<evidence type="ECO:0000256" key="15">
    <source>
        <dbReference type="ARBA" id="ARBA00048162"/>
    </source>
</evidence>
<keyword evidence="8" id="KW-0333">Golgi apparatus</keyword>
<dbReference type="InterPro" id="IPR001675">
    <property type="entry name" value="Glyco_trans_29"/>
</dbReference>
<evidence type="ECO:0000256" key="17">
    <source>
        <dbReference type="ARBA" id="ARBA00049316"/>
    </source>
</evidence>
<dbReference type="InterPro" id="IPR038578">
    <property type="entry name" value="GT29-like_sf"/>
</dbReference>
<keyword evidence="5 20" id="KW-0812">Transmembrane</keyword>
<evidence type="ECO:0000256" key="6">
    <source>
        <dbReference type="ARBA" id="ARBA00022968"/>
    </source>
</evidence>
<keyword evidence="6" id="KW-0735">Signal-anchor</keyword>
<dbReference type="GO" id="GO:0071354">
    <property type="term" value="P:cellular response to interleukin-6"/>
    <property type="evidence" value="ECO:0007669"/>
    <property type="project" value="Ensembl"/>
</dbReference>
<dbReference type="GO" id="GO:0008373">
    <property type="term" value="F:sialyltransferase activity"/>
    <property type="evidence" value="ECO:0000318"/>
    <property type="project" value="GO_Central"/>
</dbReference>
<gene>
    <name evidence="21" type="primary">ST3GAL6</name>
</gene>
<comment type="catalytic activity">
    <reaction evidence="17">
        <text>a neolactoside nLc6Cer(d18:1(4E)) + CMP-N-acetyl-beta-neuraminate = a neolactoside VI(3)-alpha-NeuNAc-nLc6Cer(d18:1(4E)) + CMP + H(+)</text>
        <dbReference type="Rhea" id="RHEA:80751"/>
        <dbReference type="ChEBI" id="CHEBI:15378"/>
        <dbReference type="ChEBI" id="CHEBI:57812"/>
        <dbReference type="ChEBI" id="CHEBI:60377"/>
        <dbReference type="ChEBI" id="CHEBI:61610"/>
        <dbReference type="ChEBI" id="CHEBI:144452"/>
    </reaction>
    <physiologicalReaction direction="left-to-right" evidence="17">
        <dbReference type="Rhea" id="RHEA:80752"/>
    </physiologicalReaction>
</comment>
<dbReference type="GO" id="GO:0000139">
    <property type="term" value="C:Golgi membrane"/>
    <property type="evidence" value="ECO:0007669"/>
    <property type="project" value="UniProtKB-SubCell"/>
</dbReference>
<evidence type="ECO:0000256" key="7">
    <source>
        <dbReference type="ARBA" id="ARBA00022989"/>
    </source>
</evidence>
<evidence type="ECO:0000256" key="18">
    <source>
        <dbReference type="ARBA" id="ARBA00049601"/>
    </source>
</evidence>
<organism evidence="21 22">
    <name type="scientific">Gallus gallus</name>
    <name type="common">Chicken</name>
    <dbReference type="NCBI Taxonomy" id="9031"/>
    <lineage>
        <taxon>Eukaryota</taxon>
        <taxon>Metazoa</taxon>
        <taxon>Chordata</taxon>
        <taxon>Craniata</taxon>
        <taxon>Vertebrata</taxon>
        <taxon>Euteleostomi</taxon>
        <taxon>Archelosauria</taxon>
        <taxon>Archosauria</taxon>
        <taxon>Dinosauria</taxon>
        <taxon>Saurischia</taxon>
        <taxon>Theropoda</taxon>
        <taxon>Coelurosauria</taxon>
        <taxon>Aves</taxon>
        <taxon>Neognathae</taxon>
        <taxon>Galloanserae</taxon>
        <taxon>Galliformes</taxon>
        <taxon>Phasianidae</taxon>
        <taxon>Phasianinae</taxon>
        <taxon>Gallus</taxon>
    </lineage>
</organism>
<evidence type="ECO:0000256" key="11">
    <source>
        <dbReference type="ARBA" id="ARBA00041031"/>
    </source>
</evidence>
<evidence type="ECO:0000256" key="14">
    <source>
        <dbReference type="ARBA" id="ARBA00042659"/>
    </source>
</evidence>
<dbReference type="PANTHER" id="PTHR13713:SF8">
    <property type="entry name" value="TYPE 2 LACTOSAMINE ALPHA-2,3-SIALYLTRANSFERASE"/>
    <property type="match status" value="1"/>
</dbReference>
<dbReference type="Gene3D" id="3.90.1480.20">
    <property type="entry name" value="Glycosyl transferase family 29"/>
    <property type="match status" value="1"/>
</dbReference>
<evidence type="ECO:0000256" key="20">
    <source>
        <dbReference type="SAM" id="Phobius"/>
    </source>
</evidence>
<evidence type="ECO:0000256" key="1">
    <source>
        <dbReference type="ARBA" id="ARBA00004323"/>
    </source>
</evidence>
<reference evidence="21" key="1">
    <citation type="submission" date="2020-11" db="EMBL/GenBank/DDBJ databases">
        <title>Gallus gallus (Chicken) genome, bGalGal1, GRCg7b, maternal haplotype autosomes + Z &amp; W.</title>
        <authorList>
            <person name="Warren W."/>
            <person name="Formenti G."/>
            <person name="Fedrigo O."/>
            <person name="Haase B."/>
            <person name="Mountcastle J."/>
            <person name="Balacco J."/>
            <person name="Tracey A."/>
            <person name="Schneider V."/>
            <person name="Okimoto R."/>
            <person name="Cheng H."/>
            <person name="Hawken R."/>
            <person name="Howe K."/>
            <person name="Jarvis E.D."/>
        </authorList>
    </citation>
    <scope>NUCLEOTIDE SEQUENCE [LARGE SCALE GENOMIC DNA]</scope>
    <source>
        <strain evidence="21">Broiler</strain>
    </source>
</reference>
<comment type="subcellular location">
    <subcellularLocation>
        <location evidence="1">Golgi apparatus membrane</location>
        <topology evidence="1">Single-pass type II membrane protein</topology>
    </subcellularLocation>
</comment>
<evidence type="ECO:0000256" key="8">
    <source>
        <dbReference type="ARBA" id="ARBA00023034"/>
    </source>
</evidence>
<dbReference type="GO" id="GO:0009247">
    <property type="term" value="P:glycolipid biosynthetic process"/>
    <property type="evidence" value="ECO:0000318"/>
    <property type="project" value="GO_Central"/>
</dbReference>